<name>A0A834W122_9FABA</name>
<keyword evidence="2" id="KW-1185">Reference proteome</keyword>
<dbReference type="AlphaFoldDB" id="A0A834W122"/>
<sequence length="51" mass="6426">MRRWLVELQKMTYNYRHAIAELMWWANLEKDKRYQKQAEKSKLFSMCIRMA</sequence>
<accession>A0A834W122</accession>
<evidence type="ECO:0000313" key="1">
    <source>
        <dbReference type="EMBL" id="KAF7802011.1"/>
    </source>
</evidence>
<evidence type="ECO:0000313" key="2">
    <source>
        <dbReference type="Proteomes" id="UP000634136"/>
    </source>
</evidence>
<protein>
    <submittedName>
        <fullName evidence="1">Uncharacterized protein</fullName>
    </submittedName>
</protein>
<comment type="caution">
    <text evidence="1">The sequence shown here is derived from an EMBL/GenBank/DDBJ whole genome shotgun (WGS) entry which is preliminary data.</text>
</comment>
<dbReference type="Proteomes" id="UP000634136">
    <property type="component" value="Unassembled WGS sequence"/>
</dbReference>
<reference evidence="1" key="1">
    <citation type="submission" date="2020-09" db="EMBL/GenBank/DDBJ databases">
        <title>Genome-Enabled Discovery of Anthraquinone Biosynthesis in Senna tora.</title>
        <authorList>
            <person name="Kang S.-H."/>
            <person name="Pandey R.P."/>
            <person name="Lee C.-M."/>
            <person name="Sim J.-S."/>
            <person name="Jeong J.-T."/>
            <person name="Choi B.-S."/>
            <person name="Jung M."/>
            <person name="Ginzburg D."/>
            <person name="Zhao K."/>
            <person name="Won S.Y."/>
            <person name="Oh T.-J."/>
            <person name="Yu Y."/>
            <person name="Kim N.-H."/>
            <person name="Lee O.R."/>
            <person name="Lee T.-H."/>
            <person name="Bashyal P."/>
            <person name="Kim T.-S."/>
            <person name="Lee W.-H."/>
            <person name="Kawkins C."/>
            <person name="Kim C.-K."/>
            <person name="Kim J.S."/>
            <person name="Ahn B.O."/>
            <person name="Rhee S.Y."/>
            <person name="Sohng J.K."/>
        </authorList>
    </citation>
    <scope>NUCLEOTIDE SEQUENCE</scope>
    <source>
        <tissue evidence="1">Leaf</tissue>
    </source>
</reference>
<proteinExistence type="predicted"/>
<dbReference type="EMBL" id="JAAIUW010000013">
    <property type="protein sequence ID" value="KAF7802011.1"/>
    <property type="molecule type" value="Genomic_DNA"/>
</dbReference>
<organism evidence="1 2">
    <name type="scientific">Senna tora</name>
    <dbReference type="NCBI Taxonomy" id="362788"/>
    <lineage>
        <taxon>Eukaryota</taxon>
        <taxon>Viridiplantae</taxon>
        <taxon>Streptophyta</taxon>
        <taxon>Embryophyta</taxon>
        <taxon>Tracheophyta</taxon>
        <taxon>Spermatophyta</taxon>
        <taxon>Magnoliopsida</taxon>
        <taxon>eudicotyledons</taxon>
        <taxon>Gunneridae</taxon>
        <taxon>Pentapetalae</taxon>
        <taxon>rosids</taxon>
        <taxon>fabids</taxon>
        <taxon>Fabales</taxon>
        <taxon>Fabaceae</taxon>
        <taxon>Caesalpinioideae</taxon>
        <taxon>Cassia clade</taxon>
        <taxon>Senna</taxon>
    </lineage>
</organism>
<gene>
    <name evidence="1" type="ORF">G2W53_041122</name>
</gene>